<dbReference type="EMBL" id="HACM01001077">
    <property type="protein sequence ID" value="CRZ01519.1"/>
    <property type="molecule type" value="Transcribed_RNA"/>
</dbReference>
<protein>
    <submittedName>
        <fullName evidence="1">Uncharacterized protein</fullName>
    </submittedName>
</protein>
<evidence type="ECO:0000313" key="1">
    <source>
        <dbReference type="EMBL" id="CRZ01519.1"/>
    </source>
</evidence>
<name>A0A0H5R148_9EUKA</name>
<reference evidence="1" key="1">
    <citation type="submission" date="2015-04" db="EMBL/GenBank/DDBJ databases">
        <title>The genome sequence of the plant pathogenic Rhizarian Plasmodiophora brassicae reveals insights in its biotrophic life cycle and the origin of chitin synthesis.</title>
        <authorList>
            <person name="Schwelm A."/>
            <person name="Fogelqvist J."/>
            <person name="Knaust A."/>
            <person name="Julke S."/>
            <person name="Lilja T."/>
            <person name="Dhandapani V."/>
            <person name="Bonilla-Rosso G."/>
            <person name="Karlsson M."/>
            <person name="Shevchenko A."/>
            <person name="Choi S.R."/>
            <person name="Kim H.G."/>
            <person name="Park J.Y."/>
            <person name="Lim Y.P."/>
            <person name="Ludwig-Muller J."/>
            <person name="Dixelius C."/>
        </authorList>
    </citation>
    <scope>NUCLEOTIDE SEQUENCE</scope>
    <source>
        <tissue evidence="1">Potato root galls</tissue>
    </source>
</reference>
<sequence>MSLSAFLSEQAHRSSSAIKRADFSPPRRPFADLTNRCVVSATEKSLTKYNGLDEAVERVYGGVCETAEFDGKIDAAEFIKKPMFPNSDEDENLILSSASYLEDFVPQLPSDLFTDLTDFAPFNDDELILIDDELTTKVNIFYSPYLRL</sequence>
<organism evidence="1">
    <name type="scientific">Spongospora subterranea</name>
    <dbReference type="NCBI Taxonomy" id="70186"/>
    <lineage>
        <taxon>Eukaryota</taxon>
        <taxon>Sar</taxon>
        <taxon>Rhizaria</taxon>
        <taxon>Endomyxa</taxon>
        <taxon>Phytomyxea</taxon>
        <taxon>Plasmodiophorida</taxon>
        <taxon>Plasmodiophoridae</taxon>
        <taxon>Spongospora</taxon>
    </lineage>
</organism>
<dbReference type="AlphaFoldDB" id="A0A0H5R148"/>
<proteinExistence type="predicted"/>
<accession>A0A0H5R148</accession>